<dbReference type="InterPro" id="IPR020084">
    <property type="entry name" value="NUDIX_hydrolase_CS"/>
</dbReference>
<keyword evidence="8" id="KW-0460">Magnesium</keyword>
<dbReference type="InterPro" id="IPR015797">
    <property type="entry name" value="NUDIX_hydrolase-like_dom_sf"/>
</dbReference>
<keyword evidence="20" id="KW-1185">Reference proteome</keyword>
<dbReference type="Gene3D" id="3.90.79.10">
    <property type="entry name" value="Nucleoside Triphosphate Pyrophosphohydrolase"/>
    <property type="match status" value="1"/>
</dbReference>
<dbReference type="SUPFAM" id="SSF55811">
    <property type="entry name" value="Nudix"/>
    <property type="match status" value="1"/>
</dbReference>
<dbReference type="GO" id="GO:0035539">
    <property type="term" value="F:8-oxo-7,8-dihydrodeoxyguanosine triphosphate pyrophosphatase activity"/>
    <property type="evidence" value="ECO:0007669"/>
    <property type="project" value="UniProtKB-EC"/>
</dbReference>
<comment type="catalytic activity">
    <reaction evidence="10">
        <text>8-oxo-dGTP + H2O = 8-oxo-dGMP + diphosphate + H(+)</text>
        <dbReference type="Rhea" id="RHEA:31575"/>
        <dbReference type="ChEBI" id="CHEBI:15377"/>
        <dbReference type="ChEBI" id="CHEBI:15378"/>
        <dbReference type="ChEBI" id="CHEBI:33019"/>
        <dbReference type="ChEBI" id="CHEBI:63224"/>
        <dbReference type="ChEBI" id="CHEBI:77896"/>
        <dbReference type="EC" id="3.6.1.55"/>
    </reaction>
</comment>
<dbReference type="Proteomes" id="UP000016843">
    <property type="component" value="Unassembled WGS sequence"/>
</dbReference>
<dbReference type="eggNOG" id="COG0494">
    <property type="taxonomic scope" value="Bacteria"/>
</dbReference>
<dbReference type="GO" id="GO:0006281">
    <property type="term" value="P:DNA repair"/>
    <property type="evidence" value="ECO:0007669"/>
    <property type="project" value="UniProtKB-KW"/>
</dbReference>
<dbReference type="EMBL" id="AWXR01000018">
    <property type="protein sequence ID" value="ERM83083.1"/>
    <property type="molecule type" value="Genomic_DNA"/>
</dbReference>
<keyword evidence="7 17" id="KW-0378">Hydrolase</keyword>
<evidence type="ECO:0000256" key="9">
    <source>
        <dbReference type="ARBA" id="ARBA00023204"/>
    </source>
</evidence>
<evidence type="ECO:0000256" key="14">
    <source>
        <dbReference type="ARBA" id="ARBA00041592"/>
    </source>
</evidence>
<evidence type="ECO:0000256" key="4">
    <source>
        <dbReference type="ARBA" id="ARBA00022705"/>
    </source>
</evidence>
<evidence type="ECO:0000256" key="8">
    <source>
        <dbReference type="ARBA" id="ARBA00022842"/>
    </source>
</evidence>
<evidence type="ECO:0000256" key="13">
    <source>
        <dbReference type="ARBA" id="ARBA00040794"/>
    </source>
</evidence>
<dbReference type="PANTHER" id="PTHR47707:SF1">
    <property type="entry name" value="NUDIX HYDROLASE FAMILY PROTEIN"/>
    <property type="match status" value="1"/>
</dbReference>
<evidence type="ECO:0000256" key="10">
    <source>
        <dbReference type="ARBA" id="ARBA00035861"/>
    </source>
</evidence>
<evidence type="ECO:0000313" key="20">
    <source>
        <dbReference type="Proteomes" id="UP000016843"/>
    </source>
</evidence>
<dbReference type="InterPro" id="IPR047127">
    <property type="entry name" value="MutT-like"/>
</dbReference>
<comment type="similarity">
    <text evidence="2 17">Belongs to the Nudix hydrolase family.</text>
</comment>
<comment type="cofactor">
    <cofactor evidence="1">
        <name>Mg(2+)</name>
        <dbReference type="ChEBI" id="CHEBI:18420"/>
    </cofactor>
</comment>
<reference evidence="19 20" key="1">
    <citation type="journal article" date="2013" name="Genome Announc.">
        <title>Draft Genome Sequence of the Psychrophilic and Alkaliphilic Rhodonellum psychrophilum Strain GCM71T.</title>
        <authorList>
            <person name="Hauptmann A.L."/>
            <person name="Glaring M.A."/>
            <person name="Hallin P.F."/>
            <person name="Prieme A."/>
            <person name="Stougaard P."/>
        </authorList>
    </citation>
    <scope>NUCLEOTIDE SEQUENCE [LARGE SCALE GENOMIC DNA]</scope>
    <source>
        <strain evidence="19 20">GCM71</strain>
    </source>
</reference>
<dbReference type="CDD" id="cd03425">
    <property type="entry name" value="NUDIX_MutT_NudA_like"/>
    <property type="match status" value="1"/>
</dbReference>
<keyword evidence="5" id="KW-0479">Metal-binding</keyword>
<evidence type="ECO:0000256" key="11">
    <source>
        <dbReference type="ARBA" id="ARBA00036904"/>
    </source>
</evidence>
<keyword evidence="9" id="KW-0234">DNA repair</keyword>
<dbReference type="GO" id="GO:0044715">
    <property type="term" value="F:8-oxo-dGDP phosphatase activity"/>
    <property type="evidence" value="ECO:0007669"/>
    <property type="project" value="TreeGrafter"/>
</dbReference>
<dbReference type="EC" id="3.6.1.55" evidence="12"/>
<evidence type="ECO:0000256" key="7">
    <source>
        <dbReference type="ARBA" id="ARBA00022801"/>
    </source>
</evidence>
<dbReference type="GO" id="GO:0006260">
    <property type="term" value="P:DNA replication"/>
    <property type="evidence" value="ECO:0007669"/>
    <property type="project" value="UniProtKB-KW"/>
</dbReference>
<evidence type="ECO:0000256" key="3">
    <source>
        <dbReference type="ARBA" id="ARBA00022457"/>
    </source>
</evidence>
<evidence type="ECO:0000256" key="17">
    <source>
        <dbReference type="RuleBase" id="RU003476"/>
    </source>
</evidence>
<dbReference type="InterPro" id="IPR020476">
    <property type="entry name" value="Nudix_hydrolase"/>
</dbReference>
<evidence type="ECO:0000259" key="18">
    <source>
        <dbReference type="PROSITE" id="PS51462"/>
    </source>
</evidence>
<protein>
    <recommendedName>
        <fullName evidence="13">8-oxo-dGTP diphosphatase</fullName>
        <ecNumber evidence="12">3.6.1.55</ecNumber>
    </recommendedName>
    <alternativeName>
        <fullName evidence="16">7,8-dihydro-8-oxoguanine-triphosphatase</fullName>
    </alternativeName>
    <alternativeName>
        <fullName evidence="15">Mutator protein MutT</fullName>
    </alternativeName>
    <alternativeName>
        <fullName evidence="14">dGTP pyrophosphohydrolase</fullName>
    </alternativeName>
</protein>
<keyword evidence="6" id="KW-0227">DNA damage</keyword>
<keyword evidence="3" id="KW-0515">Mutator protein</keyword>
<evidence type="ECO:0000256" key="5">
    <source>
        <dbReference type="ARBA" id="ARBA00022723"/>
    </source>
</evidence>
<dbReference type="AlphaFoldDB" id="U5BZ02"/>
<evidence type="ECO:0000256" key="12">
    <source>
        <dbReference type="ARBA" id="ARBA00038905"/>
    </source>
</evidence>
<dbReference type="PROSITE" id="PS51462">
    <property type="entry name" value="NUDIX"/>
    <property type="match status" value="1"/>
</dbReference>
<dbReference type="GO" id="GO:0046872">
    <property type="term" value="F:metal ion binding"/>
    <property type="evidence" value="ECO:0007669"/>
    <property type="project" value="UniProtKB-KW"/>
</dbReference>
<proteinExistence type="inferred from homology"/>
<name>U5BZ02_9BACT</name>
<evidence type="ECO:0000256" key="15">
    <source>
        <dbReference type="ARBA" id="ARBA00041979"/>
    </source>
</evidence>
<dbReference type="InterPro" id="IPR000086">
    <property type="entry name" value="NUDIX_hydrolase_dom"/>
</dbReference>
<sequence length="144" mass="16582">MMKVMSRIIPVSCAIILKEGKVLVAQRSEKMALPLKWEFPGGKIESGESAEGCLMREILEELNITIQVIHAFPVNIHRFSKEKEIELIPFLCNYSGGELILKEHHQVLWLDVERLSELDWSAADIPIVKNFIEWFSLQNIHFIP</sequence>
<comment type="caution">
    <text evidence="19">The sequence shown here is derived from an EMBL/GenBank/DDBJ whole genome shotgun (WGS) entry which is preliminary data.</text>
</comment>
<dbReference type="Pfam" id="PF00293">
    <property type="entry name" value="NUDIX"/>
    <property type="match status" value="1"/>
</dbReference>
<evidence type="ECO:0000256" key="16">
    <source>
        <dbReference type="ARBA" id="ARBA00042798"/>
    </source>
</evidence>
<keyword evidence="4" id="KW-0235">DNA replication</keyword>
<dbReference type="PRINTS" id="PR00502">
    <property type="entry name" value="NUDIXFAMILY"/>
</dbReference>
<dbReference type="PANTHER" id="PTHR47707">
    <property type="entry name" value="8-OXO-DGTP DIPHOSPHATASE"/>
    <property type="match status" value="1"/>
</dbReference>
<evidence type="ECO:0000313" key="19">
    <source>
        <dbReference type="EMBL" id="ERM83083.1"/>
    </source>
</evidence>
<evidence type="ECO:0000256" key="1">
    <source>
        <dbReference type="ARBA" id="ARBA00001946"/>
    </source>
</evidence>
<feature type="domain" description="Nudix hydrolase" evidence="18">
    <location>
        <begin position="6"/>
        <end position="133"/>
    </location>
</feature>
<comment type="catalytic activity">
    <reaction evidence="11">
        <text>8-oxo-GTP + H2O = 8-oxo-GMP + diphosphate + H(+)</text>
        <dbReference type="Rhea" id="RHEA:67616"/>
        <dbReference type="ChEBI" id="CHEBI:15377"/>
        <dbReference type="ChEBI" id="CHEBI:15378"/>
        <dbReference type="ChEBI" id="CHEBI:33019"/>
        <dbReference type="ChEBI" id="CHEBI:143553"/>
        <dbReference type="ChEBI" id="CHEBI:145694"/>
    </reaction>
</comment>
<accession>U5BZ02</accession>
<dbReference type="PROSITE" id="PS00893">
    <property type="entry name" value="NUDIX_BOX"/>
    <property type="match status" value="1"/>
</dbReference>
<organism evidence="19 20">
    <name type="scientific">Rhodonellum psychrophilum GCM71 = DSM 17998</name>
    <dbReference type="NCBI Taxonomy" id="1123057"/>
    <lineage>
        <taxon>Bacteria</taxon>
        <taxon>Pseudomonadati</taxon>
        <taxon>Bacteroidota</taxon>
        <taxon>Cytophagia</taxon>
        <taxon>Cytophagales</taxon>
        <taxon>Cytophagaceae</taxon>
        <taxon>Rhodonellum</taxon>
    </lineage>
</organism>
<gene>
    <name evidence="19" type="ORF">P872_06310</name>
</gene>
<evidence type="ECO:0000256" key="6">
    <source>
        <dbReference type="ARBA" id="ARBA00022763"/>
    </source>
</evidence>
<dbReference type="GO" id="GO:0044716">
    <property type="term" value="F:8-oxo-GDP phosphatase activity"/>
    <property type="evidence" value="ECO:0007669"/>
    <property type="project" value="TreeGrafter"/>
</dbReference>
<dbReference type="GO" id="GO:0008413">
    <property type="term" value="F:8-oxo-7,8-dihydroguanosine triphosphate pyrophosphatase activity"/>
    <property type="evidence" value="ECO:0007669"/>
    <property type="project" value="TreeGrafter"/>
</dbReference>
<evidence type="ECO:0000256" key="2">
    <source>
        <dbReference type="ARBA" id="ARBA00005582"/>
    </source>
</evidence>